<dbReference type="PANTHER" id="PTHR46017">
    <property type="entry name" value="ALPHA-MANNOSIDASE 2C1"/>
    <property type="match status" value="1"/>
</dbReference>
<protein>
    <recommendedName>
        <fullName evidence="1">Glycoside hydrolase family 38 N-terminal domain-containing protein</fullName>
    </recommendedName>
</protein>
<feature type="non-terminal residue" evidence="2">
    <location>
        <position position="154"/>
    </location>
</feature>
<dbReference type="SUPFAM" id="SSF88713">
    <property type="entry name" value="Glycoside hydrolase/deacetylase"/>
    <property type="match status" value="1"/>
</dbReference>
<dbReference type="GO" id="GO:0004559">
    <property type="term" value="F:alpha-mannosidase activity"/>
    <property type="evidence" value="ECO:0007669"/>
    <property type="project" value="InterPro"/>
</dbReference>
<dbReference type="InterPro" id="IPR011330">
    <property type="entry name" value="Glyco_hydro/deAcase_b/a-brl"/>
</dbReference>
<dbReference type="GO" id="GO:0006013">
    <property type="term" value="P:mannose metabolic process"/>
    <property type="evidence" value="ECO:0007669"/>
    <property type="project" value="InterPro"/>
</dbReference>
<dbReference type="Pfam" id="PF01074">
    <property type="entry name" value="Glyco_hydro_38N"/>
    <property type="match status" value="1"/>
</dbReference>
<dbReference type="InterPro" id="IPR000602">
    <property type="entry name" value="Glyco_hydro_38_N"/>
</dbReference>
<dbReference type="EMBL" id="BARV01035389">
    <property type="protein sequence ID" value="GAI56674.1"/>
    <property type="molecule type" value="Genomic_DNA"/>
</dbReference>
<sequence>MAEGYLPDSFGQMAQMPQILNGFGIDTAIFSRGVGHEVTTTEFIWQAPDGSEVLTLYMPYGYGTGVNLPSEVNDCVRRIEGLVNKLSLMSTTNYLLLMNGTDHVGPQPNLSEIIKKVNEKLEGVVLMHSTLPVLMDKLKQGISRLPKFRGELRS</sequence>
<dbReference type="PANTHER" id="PTHR46017:SF2">
    <property type="entry name" value="MANNOSYLGLYCERATE HYDROLASE"/>
    <property type="match status" value="1"/>
</dbReference>
<name>X1RMB9_9ZZZZ</name>
<proteinExistence type="predicted"/>
<feature type="domain" description="Glycoside hydrolase family 38 N-terminal" evidence="1">
    <location>
        <begin position="3"/>
        <end position="137"/>
    </location>
</feature>
<organism evidence="2">
    <name type="scientific">marine sediment metagenome</name>
    <dbReference type="NCBI Taxonomy" id="412755"/>
    <lineage>
        <taxon>unclassified sequences</taxon>
        <taxon>metagenomes</taxon>
        <taxon>ecological metagenomes</taxon>
    </lineage>
</organism>
<evidence type="ECO:0000259" key="1">
    <source>
        <dbReference type="Pfam" id="PF01074"/>
    </source>
</evidence>
<dbReference type="Gene3D" id="3.20.110.10">
    <property type="entry name" value="Glycoside hydrolase 38, N terminal domain"/>
    <property type="match status" value="1"/>
</dbReference>
<reference evidence="2" key="1">
    <citation type="journal article" date="2014" name="Front. Microbiol.">
        <title>High frequency of phylogenetically diverse reductive dehalogenase-homologous genes in deep subseafloor sedimentary metagenomes.</title>
        <authorList>
            <person name="Kawai M."/>
            <person name="Futagami T."/>
            <person name="Toyoda A."/>
            <person name="Takaki Y."/>
            <person name="Nishi S."/>
            <person name="Hori S."/>
            <person name="Arai W."/>
            <person name="Tsubouchi T."/>
            <person name="Morono Y."/>
            <person name="Uchiyama I."/>
            <person name="Ito T."/>
            <person name="Fujiyama A."/>
            <person name="Inagaki F."/>
            <person name="Takami H."/>
        </authorList>
    </citation>
    <scope>NUCLEOTIDE SEQUENCE</scope>
    <source>
        <strain evidence="2">Expedition CK06-06</strain>
    </source>
</reference>
<dbReference type="InterPro" id="IPR027291">
    <property type="entry name" value="Glyco_hydro_38_N_sf"/>
</dbReference>
<accession>X1RMB9</accession>
<comment type="caution">
    <text evidence="2">The sequence shown here is derived from an EMBL/GenBank/DDBJ whole genome shotgun (WGS) entry which is preliminary data.</text>
</comment>
<dbReference type="AlphaFoldDB" id="X1RMB9"/>
<gene>
    <name evidence="2" type="ORF">S06H3_55231</name>
</gene>
<dbReference type="GO" id="GO:0009313">
    <property type="term" value="P:oligosaccharide catabolic process"/>
    <property type="evidence" value="ECO:0007669"/>
    <property type="project" value="TreeGrafter"/>
</dbReference>
<evidence type="ECO:0000313" key="2">
    <source>
        <dbReference type="EMBL" id="GAI56674.1"/>
    </source>
</evidence>